<feature type="non-terminal residue" evidence="1">
    <location>
        <position position="1"/>
    </location>
</feature>
<reference evidence="1" key="1">
    <citation type="submission" date="2018-05" db="EMBL/GenBank/DDBJ databases">
        <authorList>
            <person name="Lanie J.A."/>
            <person name="Ng W.-L."/>
            <person name="Kazmierczak K.M."/>
            <person name="Andrzejewski T.M."/>
            <person name="Davidsen T.M."/>
            <person name="Wayne K.J."/>
            <person name="Tettelin H."/>
            <person name="Glass J.I."/>
            <person name="Rusch D."/>
            <person name="Podicherti R."/>
            <person name="Tsui H.-C.T."/>
            <person name="Winkler M.E."/>
        </authorList>
    </citation>
    <scope>NUCLEOTIDE SEQUENCE</scope>
</reference>
<proteinExistence type="predicted"/>
<accession>A0A381VVB2</accession>
<protein>
    <submittedName>
        <fullName evidence="1">Uncharacterized protein</fullName>
    </submittedName>
</protein>
<dbReference type="AlphaFoldDB" id="A0A381VVB2"/>
<organism evidence="1">
    <name type="scientific">marine metagenome</name>
    <dbReference type="NCBI Taxonomy" id="408172"/>
    <lineage>
        <taxon>unclassified sequences</taxon>
        <taxon>metagenomes</taxon>
        <taxon>ecological metagenomes</taxon>
    </lineage>
</organism>
<evidence type="ECO:0000313" key="1">
    <source>
        <dbReference type="EMBL" id="SVA44202.1"/>
    </source>
</evidence>
<sequence length="84" mass="9407">VSDKPISLDDLVKANKTQFDTIVSTQMDQSGLRDALQVDRGLDKASSDIAQEAIFETSNNISQILTERYGENWSHEILEHSVEN</sequence>
<dbReference type="EMBL" id="UINC01009887">
    <property type="protein sequence ID" value="SVA44202.1"/>
    <property type="molecule type" value="Genomic_DNA"/>
</dbReference>
<gene>
    <name evidence="1" type="ORF">METZ01_LOCUS97056</name>
</gene>
<name>A0A381VVB2_9ZZZZ</name>
<feature type="non-terminal residue" evidence="1">
    <location>
        <position position="84"/>
    </location>
</feature>